<proteinExistence type="predicted"/>
<accession>A0ABW1WBC6</accession>
<dbReference type="RefSeq" id="WP_201563996.1">
    <property type="nucleotide sequence ID" value="NZ_CAJGZK010000019.1"/>
</dbReference>
<protein>
    <submittedName>
        <fullName evidence="2">Uncharacterized protein</fullName>
    </submittedName>
</protein>
<name>A0ABW1WBC6_9GAMM</name>
<dbReference type="EMBL" id="JBHSTZ010000035">
    <property type="protein sequence ID" value="MFC6382066.1"/>
    <property type="molecule type" value="Genomic_DNA"/>
</dbReference>
<keyword evidence="1" id="KW-1133">Transmembrane helix</keyword>
<evidence type="ECO:0000313" key="3">
    <source>
        <dbReference type="Proteomes" id="UP001596264"/>
    </source>
</evidence>
<feature type="transmembrane region" description="Helical" evidence="1">
    <location>
        <begin position="135"/>
        <end position="153"/>
    </location>
</feature>
<evidence type="ECO:0000256" key="1">
    <source>
        <dbReference type="SAM" id="Phobius"/>
    </source>
</evidence>
<gene>
    <name evidence="2" type="ORF">ACFP58_11470</name>
</gene>
<evidence type="ECO:0000313" key="2">
    <source>
        <dbReference type="EMBL" id="MFC6382066.1"/>
    </source>
</evidence>
<keyword evidence="3" id="KW-1185">Reference proteome</keyword>
<organism evidence="2 3">
    <name type="scientific">Psychrobacter glacincola</name>
    <dbReference type="NCBI Taxonomy" id="56810"/>
    <lineage>
        <taxon>Bacteria</taxon>
        <taxon>Pseudomonadati</taxon>
        <taxon>Pseudomonadota</taxon>
        <taxon>Gammaproteobacteria</taxon>
        <taxon>Moraxellales</taxon>
        <taxon>Moraxellaceae</taxon>
        <taxon>Psychrobacter</taxon>
    </lineage>
</organism>
<sequence>MFDSDSGSKPAKIRLPKTVIMMVEKGNLVMAIKTLATDENISMDAAKSRIDAYELAIKNEQQQKLNSIANKQGIPSQAFSFDREQAEDDTERLIKSKVKSTPSEQGFQSLQDGLDNQLNDLGYKKPLLPYWAKRLLIIAIIMAGLFWILWRVFG</sequence>
<keyword evidence="1" id="KW-0472">Membrane</keyword>
<reference evidence="3" key="1">
    <citation type="journal article" date="2019" name="Int. J. Syst. Evol. Microbiol.">
        <title>The Global Catalogue of Microorganisms (GCM) 10K type strain sequencing project: providing services to taxonomists for standard genome sequencing and annotation.</title>
        <authorList>
            <consortium name="The Broad Institute Genomics Platform"/>
            <consortium name="The Broad Institute Genome Sequencing Center for Infectious Disease"/>
            <person name="Wu L."/>
            <person name="Ma J."/>
        </authorList>
    </citation>
    <scope>NUCLEOTIDE SEQUENCE [LARGE SCALE GENOMIC DNA]</scope>
    <source>
        <strain evidence="3">CCM 2050</strain>
    </source>
</reference>
<keyword evidence="1" id="KW-0812">Transmembrane</keyword>
<comment type="caution">
    <text evidence="2">The sequence shown here is derived from an EMBL/GenBank/DDBJ whole genome shotgun (WGS) entry which is preliminary data.</text>
</comment>
<dbReference type="Proteomes" id="UP001596264">
    <property type="component" value="Unassembled WGS sequence"/>
</dbReference>